<protein>
    <submittedName>
        <fullName evidence="1">Uncharacterized protein</fullName>
    </submittedName>
</protein>
<name>A0ABP9J1R7_9ACTN</name>
<accession>A0ABP9J1R7</accession>
<proteinExistence type="predicted"/>
<sequence>MALYGITEREKAVTVTHAGVPHPDAECHGVVAQATQNRVLVVFVSALQRVAHPPAFADTDAEVGKH</sequence>
<dbReference type="EMBL" id="BAABKB010000014">
    <property type="protein sequence ID" value="GAA5015863.1"/>
    <property type="molecule type" value="Genomic_DNA"/>
</dbReference>
<evidence type="ECO:0000313" key="1">
    <source>
        <dbReference type="EMBL" id="GAA5015863.1"/>
    </source>
</evidence>
<dbReference type="Proteomes" id="UP001501759">
    <property type="component" value="Unassembled WGS sequence"/>
</dbReference>
<organism evidence="1 2">
    <name type="scientific">Streptomyces siamensis</name>
    <dbReference type="NCBI Taxonomy" id="1274986"/>
    <lineage>
        <taxon>Bacteria</taxon>
        <taxon>Bacillati</taxon>
        <taxon>Actinomycetota</taxon>
        <taxon>Actinomycetes</taxon>
        <taxon>Kitasatosporales</taxon>
        <taxon>Streptomycetaceae</taxon>
        <taxon>Streptomyces</taxon>
    </lineage>
</organism>
<gene>
    <name evidence="1" type="ORF">GCM10023335_41120</name>
</gene>
<comment type="caution">
    <text evidence="1">The sequence shown here is derived from an EMBL/GenBank/DDBJ whole genome shotgun (WGS) entry which is preliminary data.</text>
</comment>
<evidence type="ECO:0000313" key="2">
    <source>
        <dbReference type="Proteomes" id="UP001501759"/>
    </source>
</evidence>
<reference evidence="2" key="1">
    <citation type="journal article" date="2019" name="Int. J. Syst. Evol. Microbiol.">
        <title>The Global Catalogue of Microorganisms (GCM) 10K type strain sequencing project: providing services to taxonomists for standard genome sequencing and annotation.</title>
        <authorList>
            <consortium name="The Broad Institute Genomics Platform"/>
            <consortium name="The Broad Institute Genome Sequencing Center for Infectious Disease"/>
            <person name="Wu L."/>
            <person name="Ma J."/>
        </authorList>
    </citation>
    <scope>NUCLEOTIDE SEQUENCE [LARGE SCALE GENOMIC DNA]</scope>
    <source>
        <strain evidence="2">JCM 18409</strain>
    </source>
</reference>
<keyword evidence="2" id="KW-1185">Reference proteome</keyword>